<dbReference type="PANTHER" id="PTHR32021">
    <property type="entry name" value="CASP-LIKE PROTEIN 5B3"/>
    <property type="match status" value="1"/>
</dbReference>
<comment type="subcellular location">
    <subcellularLocation>
        <location evidence="1 8">Cell membrane</location>
        <topology evidence="1 8">Multi-pass membrane protein</topology>
    </subcellularLocation>
</comment>
<dbReference type="PANTHER" id="PTHR32021:SF0">
    <property type="entry name" value="CASP-LIKE PROTEIN 5B2"/>
    <property type="match status" value="1"/>
</dbReference>
<evidence type="ECO:0000313" key="11">
    <source>
        <dbReference type="Proteomes" id="UP000825729"/>
    </source>
</evidence>
<sequence>MKNLLGGPGTVTGLLLRVGQCFCAAASIGAMISSLGFSNYTAFCYLIASMGLQLIWSLGLAGLDIYALKIRRNLLNPVLVSLFVVGDWVTATLSLAAACSSAGVTILYIRDTDFCKSQPNLHCHRYQISIALGFMTWFLISISSLVMLWLLASI</sequence>
<proteinExistence type="inferred from homology"/>
<dbReference type="EMBL" id="JAINDJ010000003">
    <property type="protein sequence ID" value="KAG9453093.1"/>
    <property type="molecule type" value="Genomic_DNA"/>
</dbReference>
<dbReference type="GO" id="GO:0005886">
    <property type="term" value="C:plasma membrane"/>
    <property type="evidence" value="ECO:0007669"/>
    <property type="project" value="UniProtKB-SubCell"/>
</dbReference>
<comment type="subunit">
    <text evidence="3 8">Homodimer and heterodimers.</text>
</comment>
<feature type="domain" description="Casparian strip membrane protein" evidence="9">
    <location>
        <begin position="8"/>
        <end position="139"/>
    </location>
</feature>
<evidence type="ECO:0000256" key="1">
    <source>
        <dbReference type="ARBA" id="ARBA00004651"/>
    </source>
</evidence>
<keyword evidence="11" id="KW-1185">Reference proteome</keyword>
<keyword evidence="6 8" id="KW-1133">Transmembrane helix</keyword>
<organism evidence="10 11">
    <name type="scientific">Aristolochia fimbriata</name>
    <name type="common">White veined hardy Dutchman's pipe vine</name>
    <dbReference type="NCBI Taxonomy" id="158543"/>
    <lineage>
        <taxon>Eukaryota</taxon>
        <taxon>Viridiplantae</taxon>
        <taxon>Streptophyta</taxon>
        <taxon>Embryophyta</taxon>
        <taxon>Tracheophyta</taxon>
        <taxon>Spermatophyta</taxon>
        <taxon>Magnoliopsida</taxon>
        <taxon>Magnoliidae</taxon>
        <taxon>Piperales</taxon>
        <taxon>Aristolochiaceae</taxon>
        <taxon>Aristolochia</taxon>
    </lineage>
</organism>
<reference evidence="10 11" key="1">
    <citation type="submission" date="2021-07" db="EMBL/GenBank/DDBJ databases">
        <title>The Aristolochia fimbriata genome: insights into angiosperm evolution, floral development and chemical biosynthesis.</title>
        <authorList>
            <person name="Jiao Y."/>
        </authorList>
    </citation>
    <scope>NUCLEOTIDE SEQUENCE [LARGE SCALE GENOMIC DNA]</scope>
    <source>
        <strain evidence="10">IBCAS-2021</strain>
        <tissue evidence="10">Leaf</tissue>
    </source>
</reference>
<dbReference type="InterPro" id="IPR006702">
    <property type="entry name" value="CASP_dom"/>
</dbReference>
<protein>
    <recommendedName>
        <fullName evidence="8">CASP-like protein</fullName>
    </recommendedName>
</protein>
<evidence type="ECO:0000256" key="2">
    <source>
        <dbReference type="ARBA" id="ARBA00007651"/>
    </source>
</evidence>
<keyword evidence="7 8" id="KW-0472">Membrane</keyword>
<evidence type="ECO:0000256" key="7">
    <source>
        <dbReference type="ARBA" id="ARBA00023136"/>
    </source>
</evidence>
<feature type="transmembrane region" description="Helical" evidence="8">
    <location>
        <begin position="130"/>
        <end position="152"/>
    </location>
</feature>
<keyword evidence="5 8" id="KW-0812">Transmembrane</keyword>
<evidence type="ECO:0000256" key="6">
    <source>
        <dbReference type="ARBA" id="ARBA00022989"/>
    </source>
</evidence>
<evidence type="ECO:0000256" key="8">
    <source>
        <dbReference type="RuleBase" id="RU361233"/>
    </source>
</evidence>
<evidence type="ECO:0000256" key="3">
    <source>
        <dbReference type="ARBA" id="ARBA00011489"/>
    </source>
</evidence>
<evidence type="ECO:0000259" key="9">
    <source>
        <dbReference type="Pfam" id="PF04535"/>
    </source>
</evidence>
<dbReference type="Pfam" id="PF04535">
    <property type="entry name" value="CASP_dom"/>
    <property type="match status" value="1"/>
</dbReference>
<comment type="similarity">
    <text evidence="2 8">Belongs to the Casparian strip membrane proteins (CASP) family.</text>
</comment>
<gene>
    <name evidence="10" type="ORF">H6P81_005997</name>
</gene>
<feature type="transmembrane region" description="Helical" evidence="8">
    <location>
        <begin position="42"/>
        <end position="68"/>
    </location>
</feature>
<keyword evidence="4 8" id="KW-1003">Cell membrane</keyword>
<dbReference type="AlphaFoldDB" id="A0AAV7F0P3"/>
<evidence type="ECO:0000256" key="5">
    <source>
        <dbReference type="ARBA" id="ARBA00022692"/>
    </source>
</evidence>
<feature type="transmembrane region" description="Helical" evidence="8">
    <location>
        <begin position="88"/>
        <end position="109"/>
    </location>
</feature>
<dbReference type="Proteomes" id="UP000825729">
    <property type="component" value="Unassembled WGS sequence"/>
</dbReference>
<accession>A0AAV7F0P3</accession>
<feature type="transmembrane region" description="Helical" evidence="8">
    <location>
        <begin position="14"/>
        <end position="35"/>
    </location>
</feature>
<evidence type="ECO:0000256" key="4">
    <source>
        <dbReference type="ARBA" id="ARBA00022475"/>
    </source>
</evidence>
<evidence type="ECO:0000313" key="10">
    <source>
        <dbReference type="EMBL" id="KAG9453093.1"/>
    </source>
</evidence>
<dbReference type="InterPro" id="IPR045009">
    <property type="entry name" value="CASPL-5"/>
</dbReference>
<name>A0AAV7F0P3_ARIFI</name>
<comment type="caution">
    <text evidence="10">The sequence shown here is derived from an EMBL/GenBank/DDBJ whole genome shotgun (WGS) entry which is preliminary data.</text>
</comment>